<dbReference type="InterPro" id="IPR050330">
    <property type="entry name" value="Bact_OuterMem_StrucFunc"/>
</dbReference>
<organism evidence="12 13">
    <name type="scientific">Sulfuricella denitrificans (strain DSM 22764 / NBRC 105220 / skB26)</name>
    <dbReference type="NCBI Taxonomy" id="1163617"/>
    <lineage>
        <taxon>Bacteria</taxon>
        <taxon>Pseudomonadati</taxon>
        <taxon>Pseudomonadota</taxon>
        <taxon>Betaproteobacteria</taxon>
        <taxon>Nitrosomonadales</taxon>
        <taxon>Sulfuricellaceae</taxon>
        <taxon>Sulfuricella</taxon>
    </lineage>
</organism>
<feature type="compositionally biased region" description="Polar residues" evidence="9">
    <location>
        <begin position="30"/>
        <end position="54"/>
    </location>
</feature>
<keyword evidence="7 8" id="KW-0131">Cell cycle</keyword>
<comment type="subunit">
    <text evidence="8">The Tol-Pal system is composed of five core proteins: the inner membrane proteins TolA, TolQ and TolR, the periplasmic protein TolB and the outer membrane protein Pal. They form a network linking the inner and outer membranes and the peptidoglycan layer.</text>
</comment>
<dbReference type="Gene3D" id="3.30.1330.60">
    <property type="entry name" value="OmpA-like domain"/>
    <property type="match status" value="1"/>
</dbReference>
<dbReference type="EMBL" id="AP013067">
    <property type="protein sequence ID" value="BAN36856.1"/>
    <property type="molecule type" value="Genomic_DNA"/>
</dbReference>
<dbReference type="RefSeq" id="WP_009207775.1">
    <property type="nucleotide sequence ID" value="NC_022358.1"/>
</dbReference>
<evidence type="ECO:0000313" key="12">
    <source>
        <dbReference type="EMBL" id="BAN36856.1"/>
    </source>
</evidence>
<dbReference type="CDD" id="cd07185">
    <property type="entry name" value="OmpA_C-like"/>
    <property type="match status" value="1"/>
</dbReference>
<evidence type="ECO:0000313" key="13">
    <source>
        <dbReference type="Proteomes" id="UP000015559"/>
    </source>
</evidence>
<gene>
    <name evidence="8" type="primary">pal</name>
    <name evidence="12" type="ORF">SCD_n03057</name>
</gene>
<keyword evidence="1 8" id="KW-0132">Cell division</keyword>
<evidence type="ECO:0000256" key="4">
    <source>
        <dbReference type="ARBA" id="ARBA00023139"/>
    </source>
</evidence>
<evidence type="ECO:0000256" key="6">
    <source>
        <dbReference type="ARBA" id="ARBA00023288"/>
    </source>
</evidence>
<comment type="subcellular location">
    <subcellularLocation>
        <location evidence="8">Cell outer membrane</location>
        <topology evidence="8">Lipid-anchor</topology>
    </subcellularLocation>
</comment>
<evidence type="ECO:0000256" key="5">
    <source>
        <dbReference type="ARBA" id="ARBA00023237"/>
    </source>
</evidence>
<reference evidence="12 13" key="1">
    <citation type="journal article" date="2012" name="Appl. Environ. Microbiol.">
        <title>Draft genome sequence of a psychrotolerant sulfur-oxidizing bacterium, Sulfuricella denitrificans skB26, and proteomic insights into cold adaptation.</title>
        <authorList>
            <person name="Watanabe T."/>
            <person name="Kojima H."/>
            <person name="Fukui M."/>
        </authorList>
    </citation>
    <scope>NUCLEOTIDE SEQUENCE [LARGE SCALE GENOMIC DNA]</scope>
    <source>
        <strain evidence="13">skB26</strain>
        <plasmid evidence="12 13">pSCD</plasmid>
    </source>
</reference>
<feature type="chain" id="PRO_5004545686" description="Peptidoglycan-associated lipoprotein" evidence="10">
    <location>
        <begin position="19"/>
        <end position="172"/>
    </location>
</feature>
<dbReference type="GO" id="GO:0009279">
    <property type="term" value="C:cell outer membrane"/>
    <property type="evidence" value="ECO:0007669"/>
    <property type="project" value="UniProtKB-SubCell"/>
</dbReference>
<evidence type="ECO:0000256" key="9">
    <source>
        <dbReference type="SAM" id="MobiDB-lite"/>
    </source>
</evidence>
<dbReference type="KEGG" id="sdr:SCD_n03057"/>
<evidence type="ECO:0000256" key="8">
    <source>
        <dbReference type="HAMAP-Rule" id="MF_02204"/>
    </source>
</evidence>
<sequence length="172" mass="19075">MKKTLFSVLLVSLLAACAGQDVKDQPKTAAENSAAKQASINTQSAGQQSVTTNPLKDPNNILSKRSVYYDFDKSDVKDEYTPMIEAHSKYLTSNKNAKLTVQGNCDERGSREYNIALGNRRADSVKKIMNVFGASDSQIEVVSFGEEKPRTACHDESCWKENRRSDIVYQGE</sequence>
<evidence type="ECO:0000259" key="11">
    <source>
        <dbReference type="PROSITE" id="PS51123"/>
    </source>
</evidence>
<dbReference type="PANTHER" id="PTHR30329:SF21">
    <property type="entry name" value="LIPOPROTEIN YIAD-RELATED"/>
    <property type="match status" value="1"/>
</dbReference>
<protein>
    <recommendedName>
        <fullName evidence="8">Peptidoglycan-associated lipoprotein</fullName>
        <shortName evidence="8">PAL</shortName>
    </recommendedName>
</protein>
<comment type="function">
    <text evidence="8">Part of the Tol-Pal system, which plays a role in outer membrane invagination during cell division and is important for maintaining outer membrane integrity.</text>
</comment>
<evidence type="ECO:0000256" key="7">
    <source>
        <dbReference type="ARBA" id="ARBA00023306"/>
    </source>
</evidence>
<name>S6AKC9_SULDS</name>
<dbReference type="Proteomes" id="UP000015559">
    <property type="component" value="Plasmid pSCD"/>
</dbReference>
<dbReference type="AlphaFoldDB" id="S6AKC9"/>
<feature type="region of interest" description="Disordered" evidence="9">
    <location>
        <begin position="28"/>
        <end position="58"/>
    </location>
</feature>
<comment type="similarity">
    <text evidence="8">Belongs to the Pal lipoprotein family.</text>
</comment>
<dbReference type="OrthoDB" id="9809164at2"/>
<dbReference type="PRINTS" id="PR01021">
    <property type="entry name" value="OMPADOMAIN"/>
</dbReference>
<keyword evidence="12" id="KW-0614">Plasmid</keyword>
<dbReference type="PROSITE" id="PS51123">
    <property type="entry name" value="OMPA_2"/>
    <property type="match status" value="1"/>
</dbReference>
<keyword evidence="13" id="KW-1185">Reference proteome</keyword>
<keyword evidence="2 8" id="KW-0732">Signal</keyword>
<dbReference type="HOGENOM" id="CLU_016890_9_0_4"/>
<evidence type="ECO:0000256" key="3">
    <source>
        <dbReference type="ARBA" id="ARBA00023136"/>
    </source>
</evidence>
<evidence type="ECO:0000256" key="1">
    <source>
        <dbReference type="ARBA" id="ARBA00022618"/>
    </source>
</evidence>
<keyword evidence="4 8" id="KW-0564">Palmitate</keyword>
<dbReference type="InterPro" id="IPR039001">
    <property type="entry name" value="Pal"/>
</dbReference>
<evidence type="ECO:0000256" key="2">
    <source>
        <dbReference type="ARBA" id="ARBA00022729"/>
    </source>
</evidence>
<keyword evidence="6 8" id="KW-0449">Lipoprotein</keyword>
<dbReference type="HAMAP" id="MF_02204">
    <property type="entry name" value="Pal"/>
    <property type="match status" value="1"/>
</dbReference>
<dbReference type="InterPro" id="IPR014169">
    <property type="entry name" value="Pal_lipo_C"/>
</dbReference>
<evidence type="ECO:0000256" key="10">
    <source>
        <dbReference type="SAM" id="SignalP"/>
    </source>
</evidence>
<dbReference type="SUPFAM" id="SSF103088">
    <property type="entry name" value="OmpA-like"/>
    <property type="match status" value="1"/>
</dbReference>
<accession>S6AKC9</accession>
<dbReference type="GO" id="GO:0051301">
    <property type="term" value="P:cell division"/>
    <property type="evidence" value="ECO:0007669"/>
    <property type="project" value="UniProtKB-UniRule"/>
</dbReference>
<dbReference type="PANTHER" id="PTHR30329">
    <property type="entry name" value="STATOR ELEMENT OF FLAGELLAR MOTOR COMPLEX"/>
    <property type="match status" value="1"/>
</dbReference>
<dbReference type="Pfam" id="PF00691">
    <property type="entry name" value="OmpA"/>
    <property type="match status" value="1"/>
</dbReference>
<feature type="domain" description="OmpA-like" evidence="11">
    <location>
        <begin position="56"/>
        <end position="172"/>
    </location>
</feature>
<dbReference type="InterPro" id="IPR036737">
    <property type="entry name" value="OmpA-like_sf"/>
</dbReference>
<geneLocation type="plasmid" evidence="12 13">
    <name>pSCD</name>
</geneLocation>
<dbReference type="InterPro" id="IPR006665">
    <property type="entry name" value="OmpA-like"/>
</dbReference>
<dbReference type="NCBIfam" id="TIGR02802">
    <property type="entry name" value="Pal_lipo"/>
    <property type="match status" value="1"/>
</dbReference>
<keyword evidence="5 8" id="KW-0998">Cell outer membrane</keyword>
<keyword evidence="3 8" id="KW-0472">Membrane</keyword>
<dbReference type="InterPro" id="IPR006664">
    <property type="entry name" value="OMP_bac"/>
</dbReference>
<dbReference type="PROSITE" id="PS51257">
    <property type="entry name" value="PROKAR_LIPOPROTEIN"/>
    <property type="match status" value="1"/>
</dbReference>
<proteinExistence type="inferred from homology"/>
<feature type="signal peptide" evidence="10">
    <location>
        <begin position="1"/>
        <end position="18"/>
    </location>
</feature>